<protein>
    <recommendedName>
        <fullName evidence="1">site-specific DNA-methyltransferase (adenine-specific)</fullName>
        <ecNumber evidence="1">2.1.1.72</ecNumber>
    </recommendedName>
</protein>
<keyword evidence="7" id="KW-0614">Plasmid</keyword>
<dbReference type="eggNOG" id="COG1002">
    <property type="taxonomic scope" value="Bacteria"/>
</dbReference>
<accession>B3EBV3</accession>
<keyword evidence="2" id="KW-0489">Methyltransferase</keyword>
<dbReference type="InterPro" id="IPR046819">
    <property type="entry name" value="MmeI_hel"/>
</dbReference>
<dbReference type="InterPro" id="IPR029063">
    <property type="entry name" value="SAM-dependent_MTases_sf"/>
</dbReference>
<evidence type="ECO:0000256" key="2">
    <source>
        <dbReference type="ARBA" id="ARBA00022603"/>
    </source>
</evidence>
<dbReference type="PRINTS" id="PR00507">
    <property type="entry name" value="N12N6MTFRASE"/>
</dbReference>
<dbReference type="SUPFAM" id="SSF53335">
    <property type="entry name" value="S-adenosyl-L-methionine-dependent methyltransferases"/>
    <property type="match status" value="1"/>
</dbReference>
<feature type="domain" description="MmeI-like DNA-methyltransferase" evidence="6">
    <location>
        <begin position="359"/>
        <end position="588"/>
    </location>
</feature>
<reference evidence="7 8" key="1">
    <citation type="submission" date="2008-05" db="EMBL/GenBank/DDBJ databases">
        <title>Complete sequence of plasmid of Geobacter lovleyi SZ.</title>
        <authorList>
            <consortium name="US DOE Joint Genome Institute"/>
            <person name="Lucas S."/>
            <person name="Copeland A."/>
            <person name="Lapidus A."/>
            <person name="Glavina del Rio T."/>
            <person name="Dalin E."/>
            <person name="Tice H."/>
            <person name="Bruce D."/>
            <person name="Goodwin L."/>
            <person name="Pitluck S."/>
            <person name="Chertkov O."/>
            <person name="Meincke L."/>
            <person name="Brettin T."/>
            <person name="Detter J.C."/>
            <person name="Han C."/>
            <person name="Tapia R."/>
            <person name="Kuske C.R."/>
            <person name="Schmutz J."/>
            <person name="Larimer F."/>
            <person name="Land M."/>
            <person name="Hauser L."/>
            <person name="Kyrpides N."/>
            <person name="Mikhailova N."/>
            <person name="Sung Y."/>
            <person name="Fletcher K.E."/>
            <person name="Ritalahti K.M."/>
            <person name="Loeffler F.E."/>
            <person name="Richardson P."/>
        </authorList>
    </citation>
    <scope>NUCLEOTIDE SEQUENCE [LARGE SCALE GENOMIC DNA]</scope>
    <source>
        <strain evidence="8">ATCC BAA-1151 / DSM 17278 / SZ</strain>
        <plasmid evidence="8">Plasmid pGLOV01</plasmid>
    </source>
</reference>
<dbReference type="EC" id="2.1.1.72" evidence="1"/>
<dbReference type="Proteomes" id="UP000002420">
    <property type="component" value="Plasmid pGLOV01"/>
</dbReference>
<dbReference type="GO" id="GO:0009007">
    <property type="term" value="F:site-specific DNA-methyltransferase (adenine-specific) activity"/>
    <property type="evidence" value="ECO:0007669"/>
    <property type="project" value="UniProtKB-EC"/>
</dbReference>
<dbReference type="Pfam" id="PF20465">
    <property type="entry name" value="MmeI_hel"/>
    <property type="match status" value="1"/>
</dbReference>
<evidence type="ECO:0000313" key="8">
    <source>
        <dbReference type="Proteomes" id="UP000002420"/>
    </source>
</evidence>
<proteinExistence type="predicted"/>
<dbReference type="REBASE" id="18303">
    <property type="entry name" value="GloSZORF3686P"/>
</dbReference>
<dbReference type="InterPro" id="IPR050953">
    <property type="entry name" value="N4_N6_ade-DNA_methylase"/>
</dbReference>
<dbReference type="KEGG" id="glo:Glov_3686"/>
<dbReference type="Gene3D" id="3.40.50.150">
    <property type="entry name" value="Vaccinia Virus protein VP39"/>
    <property type="match status" value="1"/>
</dbReference>
<dbReference type="InterPro" id="IPR046816">
    <property type="entry name" value="MmeI_Mtase"/>
</dbReference>
<evidence type="ECO:0000259" key="6">
    <source>
        <dbReference type="Pfam" id="PF20473"/>
    </source>
</evidence>
<keyword evidence="8" id="KW-1185">Reference proteome</keyword>
<dbReference type="PANTHER" id="PTHR33841:SF1">
    <property type="entry name" value="DNA METHYLTRANSFERASE A"/>
    <property type="match status" value="1"/>
</dbReference>
<name>B3EBV3_TRIL1</name>
<dbReference type="InterPro" id="IPR002052">
    <property type="entry name" value="DNA_methylase_N6_adenine_CS"/>
</dbReference>
<evidence type="ECO:0000256" key="1">
    <source>
        <dbReference type="ARBA" id="ARBA00011900"/>
    </source>
</evidence>
<evidence type="ECO:0000256" key="4">
    <source>
        <dbReference type="ARBA" id="ARBA00047942"/>
    </source>
</evidence>
<feature type="domain" description="MmeI-like helicase spacer" evidence="5">
    <location>
        <begin position="183"/>
        <end position="252"/>
    </location>
</feature>
<sequence>MTPQQFIAKWKASTPKERSASQEHFIDLCRLISHPTPAEADSTGDHFTFERGASKTGGGEGWADVWKKGCFAWEYKGKRKDLNAAFAQIQRYAIALENPPLLVVSDMETIVIHTNWTNTVQEIQTIAIEDLEKPEVRQKLVWLFTEPERFRPGTTREMVTAQAAEAFASLAQRLHSQGYASRRVAHFVNKLLFSMFAEDIGILPGHLFTRMLEACTKDPARFEKLASDLFGSMKSGGFFGVEEIPWFNGGLFDDADALPLDAEGLKLALAAARLDWSDIEPSIFGTLFERGLDPAKRSQLGAHYTDRQSIMRIVQPVVVEPLLTDWQQAKIAMLPLLEKSRNAKTKKAQDDNFRQAAEIYSSFLNRLKTLRVLDPACGSGNFLYLSLIALKDLEHQVTLEAESLGFHPEFLFHAGPWNVMGIEINEYAAELARVTIWIGELQWMIKHGMAYNTKPILQTMDQIENRDALLNADGTEAHWPQAEVIVGNPPFLGGSKMLGELGEEYVTTLRKVYKGRVPGGADLVTYWFEKARETGVRSGLVATNSIRGGSNREVLKRITETRQIFNAWSDEPWINEGAAVRVSLVCFDNGVGQGGLLLNGQPASEIYPDLTAASEVGSLDLTQAKPLLENGGISFKGSEKGGPFDVAGDLAKKWTSLPSNPNGRTNHDVVRPWANGMDVTRRPSDTWIIDFSGLTEEEASLYEAPFEYALKTIKPERLRNREVRTTEKWWLHRRSGEDLRKAISKLSRYIATPRVAKHRLFVWLDAAVLPYSRLYVIASDSDVTFGILHSRIHELWSLATCSWHGVGNDPTYNAASCFETFPFPLNLQPETSQQIAAAAQRLVQLRDNWLNPVGASEAELNKRTLTNLYNQRPTWLDNAHKELDAAVATAYGWPADLPDDEILKRLLQLNLERGSSIQ</sequence>
<dbReference type="Pfam" id="PF20473">
    <property type="entry name" value="MmeI_Mtase"/>
    <property type="match status" value="1"/>
</dbReference>
<evidence type="ECO:0000259" key="5">
    <source>
        <dbReference type="Pfam" id="PF20465"/>
    </source>
</evidence>
<dbReference type="RefSeq" id="WP_012471703.1">
    <property type="nucleotide sequence ID" value="NC_010815.1"/>
</dbReference>
<organism evidence="7 8">
    <name type="scientific">Trichlorobacter lovleyi (strain ATCC BAA-1151 / DSM 17278 / SZ)</name>
    <name type="common">Geobacter lovleyi</name>
    <dbReference type="NCBI Taxonomy" id="398767"/>
    <lineage>
        <taxon>Bacteria</taxon>
        <taxon>Pseudomonadati</taxon>
        <taxon>Thermodesulfobacteriota</taxon>
        <taxon>Desulfuromonadia</taxon>
        <taxon>Geobacterales</taxon>
        <taxon>Geobacteraceae</taxon>
        <taxon>Trichlorobacter</taxon>
    </lineage>
</organism>
<comment type="catalytic activity">
    <reaction evidence="4">
        <text>a 2'-deoxyadenosine in DNA + S-adenosyl-L-methionine = an N(6)-methyl-2'-deoxyadenosine in DNA + S-adenosyl-L-homocysteine + H(+)</text>
        <dbReference type="Rhea" id="RHEA:15197"/>
        <dbReference type="Rhea" id="RHEA-COMP:12418"/>
        <dbReference type="Rhea" id="RHEA-COMP:12419"/>
        <dbReference type="ChEBI" id="CHEBI:15378"/>
        <dbReference type="ChEBI" id="CHEBI:57856"/>
        <dbReference type="ChEBI" id="CHEBI:59789"/>
        <dbReference type="ChEBI" id="CHEBI:90615"/>
        <dbReference type="ChEBI" id="CHEBI:90616"/>
        <dbReference type="EC" id="2.1.1.72"/>
    </reaction>
</comment>
<dbReference type="GO" id="GO:0003676">
    <property type="term" value="F:nucleic acid binding"/>
    <property type="evidence" value="ECO:0007669"/>
    <property type="project" value="InterPro"/>
</dbReference>
<dbReference type="PROSITE" id="PS00092">
    <property type="entry name" value="N6_MTASE"/>
    <property type="match status" value="1"/>
</dbReference>
<dbReference type="AlphaFoldDB" id="B3EBV3"/>
<evidence type="ECO:0000313" key="7">
    <source>
        <dbReference type="EMBL" id="ACD97385.1"/>
    </source>
</evidence>
<evidence type="ECO:0000256" key="3">
    <source>
        <dbReference type="ARBA" id="ARBA00022679"/>
    </source>
</evidence>
<dbReference type="PANTHER" id="PTHR33841">
    <property type="entry name" value="DNA METHYLTRANSFERASE YEEA-RELATED"/>
    <property type="match status" value="1"/>
</dbReference>
<dbReference type="GO" id="GO:0032259">
    <property type="term" value="P:methylation"/>
    <property type="evidence" value="ECO:0007669"/>
    <property type="project" value="UniProtKB-KW"/>
</dbReference>
<dbReference type="EMBL" id="CP001090">
    <property type="protein sequence ID" value="ACD97385.1"/>
    <property type="molecule type" value="Genomic_DNA"/>
</dbReference>
<keyword evidence="3" id="KW-0808">Transferase</keyword>
<gene>
    <name evidence="7" type="ordered locus">Glov_3686</name>
</gene>
<dbReference type="HOGENOM" id="CLU_005831_1_1_7"/>
<geneLocation type="plasmid" evidence="7 8">
    <name>pGLOV01</name>
</geneLocation>
<dbReference type="OrthoDB" id="9761012at2"/>